<gene>
    <name evidence="1" type="ORF">ODALV1_LOCUS9804</name>
</gene>
<evidence type="ECO:0000313" key="2">
    <source>
        <dbReference type="Proteomes" id="UP001642540"/>
    </source>
</evidence>
<reference evidence="1 2" key="1">
    <citation type="submission" date="2024-08" db="EMBL/GenBank/DDBJ databases">
        <authorList>
            <person name="Cucini C."/>
            <person name="Frati F."/>
        </authorList>
    </citation>
    <scope>NUCLEOTIDE SEQUENCE [LARGE SCALE GENOMIC DNA]</scope>
</reference>
<accession>A0ABP1QGN6</accession>
<organism evidence="1 2">
    <name type="scientific">Orchesella dallaii</name>
    <dbReference type="NCBI Taxonomy" id="48710"/>
    <lineage>
        <taxon>Eukaryota</taxon>
        <taxon>Metazoa</taxon>
        <taxon>Ecdysozoa</taxon>
        <taxon>Arthropoda</taxon>
        <taxon>Hexapoda</taxon>
        <taxon>Collembola</taxon>
        <taxon>Entomobryomorpha</taxon>
        <taxon>Entomobryoidea</taxon>
        <taxon>Orchesellidae</taxon>
        <taxon>Orchesellinae</taxon>
        <taxon>Orchesella</taxon>
    </lineage>
</organism>
<keyword evidence="2" id="KW-1185">Reference proteome</keyword>
<evidence type="ECO:0000313" key="1">
    <source>
        <dbReference type="EMBL" id="CAL8097991.1"/>
    </source>
</evidence>
<sequence>MPKLEGPYEITDKHSTHIFNLKHLDTDLNMFHLSASFDPKYLRKFYGIEVPDYSTQTKSARKVEDKQEKRATYSEIETQLTEEEWEESHRLVETKETLGIRPKKDCSKVFHSSTKTGDIKVTMLWKGFHSTLHKYTPLNIQITGIRKLGPNGRFEDEHVVGFSLRRFQMTRDKDTLKSLFHPKHDLRASRATKVTAGLVWNHRIWAVEPERGRFWANVEKRDPVLPPYFEVPQPPNAPYYRMKRADLAEKGKLARQKLDAERQKKRQLAADTIAAEKEKLEKRRGAVKPSCTITRQSPMQVLMESMGSVASNSPSASSSASTGLCTNFCAFDVDQTD</sequence>
<comment type="caution">
    <text evidence="1">The sequence shown here is derived from an EMBL/GenBank/DDBJ whole genome shotgun (WGS) entry which is preliminary data.</text>
</comment>
<protein>
    <submittedName>
        <fullName evidence="1">Uncharacterized protein</fullName>
    </submittedName>
</protein>
<dbReference type="Proteomes" id="UP001642540">
    <property type="component" value="Unassembled WGS sequence"/>
</dbReference>
<name>A0ABP1QGN6_9HEXA</name>
<proteinExistence type="predicted"/>
<dbReference type="EMBL" id="CAXLJM020000030">
    <property type="protein sequence ID" value="CAL8097991.1"/>
    <property type="molecule type" value="Genomic_DNA"/>
</dbReference>